<dbReference type="InterPro" id="IPR003201">
    <property type="entry name" value="Transposase_Tn5"/>
</dbReference>
<comment type="caution">
    <text evidence="4">The sequence shown here is derived from an EMBL/GenBank/DDBJ whole genome shotgun (WGS) entry which is preliminary data.</text>
</comment>
<evidence type="ECO:0000259" key="1">
    <source>
        <dbReference type="Pfam" id="PF01609"/>
    </source>
</evidence>
<dbReference type="Pfam" id="PF14706">
    <property type="entry name" value="Tnp_DNA_bind"/>
    <property type="match status" value="1"/>
</dbReference>
<organism evidence="4 5">
    <name type="scientific">Botrimarina colliarenosi</name>
    <dbReference type="NCBI Taxonomy" id="2528001"/>
    <lineage>
        <taxon>Bacteria</taxon>
        <taxon>Pseudomonadati</taxon>
        <taxon>Planctomycetota</taxon>
        <taxon>Planctomycetia</taxon>
        <taxon>Pirellulales</taxon>
        <taxon>Lacipirellulaceae</taxon>
        <taxon>Botrimarina</taxon>
    </lineage>
</organism>
<proteinExistence type="predicted"/>
<dbReference type="Gene3D" id="1.10.740.10">
    <property type="entry name" value="Transferase Inhibitor Protein From Tn5, Chain"/>
    <property type="match status" value="1"/>
</dbReference>
<dbReference type="InterPro" id="IPR038215">
    <property type="entry name" value="TN5-like_N_sf"/>
</dbReference>
<dbReference type="NCBIfam" id="NF033590">
    <property type="entry name" value="transpos_IS4_3"/>
    <property type="match status" value="1"/>
</dbReference>
<protein>
    <submittedName>
        <fullName evidence="4">Transposase for transposon Tn5</fullName>
        <ecNumber evidence="4">3.1.-.-</ecNumber>
    </submittedName>
</protein>
<keyword evidence="4" id="KW-0378">Hydrolase</keyword>
<feature type="domain" description="Transposase IS4-like" evidence="1">
    <location>
        <begin position="326"/>
        <end position="372"/>
    </location>
</feature>
<dbReference type="Proteomes" id="UP000317421">
    <property type="component" value="Unassembled WGS sequence"/>
</dbReference>
<dbReference type="InterPro" id="IPR012337">
    <property type="entry name" value="RNaseH-like_sf"/>
</dbReference>
<dbReference type="GO" id="GO:0004803">
    <property type="term" value="F:transposase activity"/>
    <property type="evidence" value="ECO:0007669"/>
    <property type="project" value="InterPro"/>
</dbReference>
<dbReference type="Gene3D" id="1.10.246.40">
    <property type="entry name" value="Tn5 transposase, domain 1"/>
    <property type="match status" value="1"/>
</dbReference>
<evidence type="ECO:0000313" key="4">
    <source>
        <dbReference type="EMBL" id="TWU00430.1"/>
    </source>
</evidence>
<accession>A0A5C6ALA4</accession>
<sequence>MEGWVEREVEGCEFPDQRLKARFVRVLGCLGEKIGATLPSACQDWAATKAAYRFFDNPRVDESILLAGHFAATKSRMAMAKGPILVLHDTTEFSFQRERPEAIGKTRTLPASRIGQKPITKCGLLMHSSLAVTTAGKPLGLTAIKFWTRKKFKGTNALKGGVAGGKHSVNTTRIPIEEKESVRWLENLEQSTRLASPDRLVHIGDRESDIYELFCLAKEQQTHFLVRTCVDRRAGTGATTIARKMEREPIQGTHVVEVLDAKGRPIEVELQLRFSPMTVHPPIGKHKKYPPLSLTVIHAWERGKPEGRKAICWKLLTDLPVESLDAAVEKLGWYAQRWKIETFHKVLKSGCRAEDARLRTAERLTNLIAVFCIIAWRVFWLTMVNRTNPKSSADKVFTETEIAIMNHISGDPEQPPLKNVAHYLIVVAKLGGYLARKSDGPPGNIVIWRGLSRLTDIHLGVEIGKRFVGN</sequence>
<dbReference type="OrthoDB" id="282824at2"/>
<name>A0A5C6ALA4_9BACT</name>
<dbReference type="Gene3D" id="3.90.350.10">
    <property type="entry name" value="Transposase Inhibitor Protein From Tn5, Chain A, domain 1"/>
    <property type="match status" value="1"/>
</dbReference>
<feature type="domain" description="Transposase Tn5 dimerisation" evidence="2">
    <location>
        <begin position="373"/>
        <end position="455"/>
    </location>
</feature>
<dbReference type="EC" id="3.1.-.-" evidence="4"/>
<dbReference type="RefSeq" id="WP_146444104.1">
    <property type="nucleotide sequence ID" value="NZ_SJPR01000001.1"/>
</dbReference>
<dbReference type="GO" id="GO:0006313">
    <property type="term" value="P:DNA transposition"/>
    <property type="evidence" value="ECO:0007669"/>
    <property type="project" value="InterPro"/>
</dbReference>
<dbReference type="InterPro" id="IPR014735">
    <property type="entry name" value="Transposase_Tn5-like_N"/>
</dbReference>
<dbReference type="InterPro" id="IPR047768">
    <property type="entry name" value="Tn5p-like"/>
</dbReference>
<dbReference type="InterPro" id="IPR014737">
    <property type="entry name" value="Transposase_Tn5-like_C"/>
</dbReference>
<dbReference type="EMBL" id="SJPR01000001">
    <property type="protein sequence ID" value="TWU00430.1"/>
    <property type="molecule type" value="Genomic_DNA"/>
</dbReference>
<dbReference type="Pfam" id="PF01609">
    <property type="entry name" value="DDE_Tnp_1"/>
    <property type="match status" value="1"/>
</dbReference>
<evidence type="ECO:0000313" key="5">
    <source>
        <dbReference type="Proteomes" id="UP000317421"/>
    </source>
</evidence>
<dbReference type="GO" id="GO:0003677">
    <property type="term" value="F:DNA binding"/>
    <property type="evidence" value="ECO:0007669"/>
    <property type="project" value="InterPro"/>
</dbReference>
<dbReference type="GO" id="GO:0016787">
    <property type="term" value="F:hydrolase activity"/>
    <property type="evidence" value="ECO:0007669"/>
    <property type="project" value="UniProtKB-KW"/>
</dbReference>
<dbReference type="PANTHER" id="PTHR37319:SF1">
    <property type="entry name" value="TRANSPOSASE TN5 DIMERISATION DOMAIN-CONTAINING PROTEIN"/>
    <property type="match status" value="1"/>
</dbReference>
<dbReference type="SUPFAM" id="SSF53098">
    <property type="entry name" value="Ribonuclease H-like"/>
    <property type="match status" value="1"/>
</dbReference>
<dbReference type="InterPro" id="IPR002559">
    <property type="entry name" value="Transposase_11"/>
</dbReference>
<dbReference type="PANTHER" id="PTHR37319">
    <property type="entry name" value="TRANSPOSASE"/>
    <property type="match status" value="1"/>
</dbReference>
<evidence type="ECO:0000259" key="3">
    <source>
        <dbReference type="Pfam" id="PF14706"/>
    </source>
</evidence>
<dbReference type="AlphaFoldDB" id="A0A5C6ALA4"/>
<gene>
    <name evidence="4" type="primary">tnpA</name>
    <name evidence="4" type="ORF">Pla108_13810</name>
</gene>
<keyword evidence="5" id="KW-1185">Reference proteome</keyword>
<reference evidence="4 5" key="1">
    <citation type="submission" date="2019-02" db="EMBL/GenBank/DDBJ databases">
        <title>Deep-cultivation of Planctomycetes and their phenomic and genomic characterization uncovers novel biology.</title>
        <authorList>
            <person name="Wiegand S."/>
            <person name="Jogler M."/>
            <person name="Boedeker C."/>
            <person name="Pinto D."/>
            <person name="Vollmers J."/>
            <person name="Rivas-Marin E."/>
            <person name="Kohn T."/>
            <person name="Peeters S.H."/>
            <person name="Heuer A."/>
            <person name="Rast P."/>
            <person name="Oberbeckmann S."/>
            <person name="Bunk B."/>
            <person name="Jeske O."/>
            <person name="Meyerdierks A."/>
            <person name="Storesund J.E."/>
            <person name="Kallscheuer N."/>
            <person name="Luecker S."/>
            <person name="Lage O.M."/>
            <person name="Pohl T."/>
            <person name="Merkel B.J."/>
            <person name="Hornburger P."/>
            <person name="Mueller R.-W."/>
            <person name="Bruemmer F."/>
            <person name="Labrenz M."/>
            <person name="Spormann A.M."/>
            <person name="Op Den Camp H."/>
            <person name="Overmann J."/>
            <person name="Amann R."/>
            <person name="Jetten M.S.M."/>
            <person name="Mascher T."/>
            <person name="Medema M.H."/>
            <person name="Devos D.P."/>
            <person name="Kaster A.-K."/>
            <person name="Ovreas L."/>
            <person name="Rohde M."/>
            <person name="Galperin M.Y."/>
            <person name="Jogler C."/>
        </authorList>
    </citation>
    <scope>NUCLEOTIDE SEQUENCE [LARGE SCALE GENOMIC DNA]</scope>
    <source>
        <strain evidence="4 5">Pla108</strain>
    </source>
</reference>
<feature type="domain" description="Transposase Tn5-like N-terminal" evidence="3">
    <location>
        <begin position="1"/>
        <end position="60"/>
    </location>
</feature>
<evidence type="ECO:0000259" key="2">
    <source>
        <dbReference type="Pfam" id="PF02281"/>
    </source>
</evidence>
<dbReference type="Pfam" id="PF02281">
    <property type="entry name" value="Dimer_Tnp_Tn5"/>
    <property type="match status" value="1"/>
</dbReference>
<dbReference type="InterPro" id="IPR054836">
    <property type="entry name" value="Tn5_transposase"/>
</dbReference>